<accession>M2NGC4</accession>
<organism evidence="1 2">
    <name type="scientific">Baudoinia panamericana (strain UAMH 10762)</name>
    <name type="common">Angels' share fungus</name>
    <name type="synonym">Baudoinia compniacensis (strain UAMH 10762)</name>
    <dbReference type="NCBI Taxonomy" id="717646"/>
    <lineage>
        <taxon>Eukaryota</taxon>
        <taxon>Fungi</taxon>
        <taxon>Dikarya</taxon>
        <taxon>Ascomycota</taxon>
        <taxon>Pezizomycotina</taxon>
        <taxon>Dothideomycetes</taxon>
        <taxon>Dothideomycetidae</taxon>
        <taxon>Mycosphaerellales</taxon>
        <taxon>Teratosphaeriaceae</taxon>
        <taxon>Baudoinia</taxon>
    </lineage>
</organism>
<reference evidence="1 2" key="1">
    <citation type="journal article" date="2012" name="PLoS Pathog.">
        <title>Diverse lifestyles and strategies of plant pathogenesis encoded in the genomes of eighteen Dothideomycetes fungi.</title>
        <authorList>
            <person name="Ohm R.A."/>
            <person name="Feau N."/>
            <person name="Henrissat B."/>
            <person name="Schoch C.L."/>
            <person name="Horwitz B.A."/>
            <person name="Barry K.W."/>
            <person name="Condon B.J."/>
            <person name="Copeland A.C."/>
            <person name="Dhillon B."/>
            <person name="Glaser F."/>
            <person name="Hesse C.N."/>
            <person name="Kosti I."/>
            <person name="LaButti K."/>
            <person name="Lindquist E.A."/>
            <person name="Lucas S."/>
            <person name="Salamov A.A."/>
            <person name="Bradshaw R.E."/>
            <person name="Ciuffetti L."/>
            <person name="Hamelin R.C."/>
            <person name="Kema G.H.J."/>
            <person name="Lawrence C."/>
            <person name="Scott J.A."/>
            <person name="Spatafora J.W."/>
            <person name="Turgeon B.G."/>
            <person name="de Wit P.J.G.M."/>
            <person name="Zhong S."/>
            <person name="Goodwin S.B."/>
            <person name="Grigoriev I.V."/>
        </authorList>
    </citation>
    <scope>NUCLEOTIDE SEQUENCE [LARGE SCALE GENOMIC DNA]</scope>
    <source>
        <strain evidence="1 2">UAMH 10762</strain>
    </source>
</reference>
<evidence type="ECO:0000313" key="2">
    <source>
        <dbReference type="Proteomes" id="UP000011761"/>
    </source>
</evidence>
<name>M2NGC4_BAUPA</name>
<dbReference type="RefSeq" id="XP_007674857.1">
    <property type="nucleotide sequence ID" value="XM_007676667.1"/>
</dbReference>
<evidence type="ECO:0000313" key="1">
    <source>
        <dbReference type="EMBL" id="EMC98025.1"/>
    </source>
</evidence>
<dbReference type="Proteomes" id="UP000011761">
    <property type="component" value="Unassembled WGS sequence"/>
</dbReference>
<dbReference type="HOGENOM" id="CLU_1467905_0_0_1"/>
<dbReference type="KEGG" id="bcom:BAUCODRAFT_410976"/>
<protein>
    <submittedName>
        <fullName evidence="1">Uncharacterized protein</fullName>
    </submittedName>
</protein>
<keyword evidence="2" id="KW-1185">Reference proteome</keyword>
<proteinExistence type="predicted"/>
<dbReference type="AlphaFoldDB" id="M2NGC4"/>
<dbReference type="GeneID" id="19114067"/>
<gene>
    <name evidence="1" type="ORF">BAUCODRAFT_410976</name>
</gene>
<dbReference type="EMBL" id="KB445553">
    <property type="protein sequence ID" value="EMC98025.1"/>
    <property type="molecule type" value="Genomic_DNA"/>
</dbReference>
<sequence>MVGNLQTRPAGAAGAARFARLPQRWIGSYRSERLEPRCRDPASPASFGQSGEDCFVCDRSLFERGFSKGLWCFRRWLVCLIGCYWSAACIRWLSGRHVPVGVHTSDPRSHFKSSLVVDVGASVPCFIICIERDQASVFCCSAALLRESLTMRRPRRFVEREAHLDRLDCRRLIVSSCQEYHSFR</sequence>